<dbReference type="PANTHER" id="PTHR31595:SF57">
    <property type="entry name" value="OS04G0481900 PROTEIN"/>
    <property type="match status" value="1"/>
</dbReference>
<evidence type="ECO:0000256" key="5">
    <source>
        <dbReference type="ARBA" id="ARBA00022692"/>
    </source>
</evidence>
<evidence type="ECO:0000256" key="2">
    <source>
        <dbReference type="ARBA" id="ARBA00005179"/>
    </source>
</evidence>
<keyword evidence="4" id="KW-0808">Transferase</keyword>
<evidence type="ECO:0000256" key="1">
    <source>
        <dbReference type="ARBA" id="ARBA00004141"/>
    </source>
</evidence>
<proteinExistence type="inferred from homology"/>
<dbReference type="OrthoDB" id="1077582at2759"/>
<comment type="subcellular location">
    <subcellularLocation>
        <location evidence="1">Membrane</location>
        <topology evidence="1">Multi-pass membrane protein</topology>
    </subcellularLocation>
</comment>
<evidence type="ECO:0000256" key="7">
    <source>
        <dbReference type="ARBA" id="ARBA00023136"/>
    </source>
</evidence>
<dbReference type="GO" id="GO:0006629">
    <property type="term" value="P:lipid metabolic process"/>
    <property type="evidence" value="ECO:0007669"/>
    <property type="project" value="InterPro"/>
</dbReference>
<accession>A0A4U0UQ19</accession>
<organism evidence="10 11">
    <name type="scientific">Friedmanniomyces endolithicus</name>
    <dbReference type="NCBI Taxonomy" id="329885"/>
    <lineage>
        <taxon>Eukaryota</taxon>
        <taxon>Fungi</taxon>
        <taxon>Dikarya</taxon>
        <taxon>Ascomycota</taxon>
        <taxon>Pezizomycotina</taxon>
        <taxon>Dothideomycetes</taxon>
        <taxon>Dothideomycetidae</taxon>
        <taxon>Mycosphaerellales</taxon>
        <taxon>Teratosphaeriaceae</taxon>
        <taxon>Friedmanniomyces</taxon>
    </lineage>
</organism>
<gene>
    <name evidence="10" type="ORF">B0A54_11997</name>
</gene>
<keyword evidence="6 8" id="KW-1133">Transmembrane helix</keyword>
<dbReference type="Pfam" id="PF13813">
    <property type="entry name" value="MBOAT_2"/>
    <property type="match status" value="1"/>
</dbReference>
<feature type="domain" description="Wax synthase" evidence="9">
    <location>
        <begin position="223"/>
        <end position="289"/>
    </location>
</feature>
<evidence type="ECO:0000256" key="4">
    <source>
        <dbReference type="ARBA" id="ARBA00022679"/>
    </source>
</evidence>
<dbReference type="AlphaFoldDB" id="A0A4U0UQ19"/>
<comment type="caution">
    <text evidence="10">The sequence shown here is derived from an EMBL/GenBank/DDBJ whole genome shotgun (WGS) entry which is preliminary data.</text>
</comment>
<evidence type="ECO:0000313" key="10">
    <source>
        <dbReference type="EMBL" id="TKA37136.1"/>
    </source>
</evidence>
<dbReference type="GO" id="GO:0016020">
    <property type="term" value="C:membrane"/>
    <property type="evidence" value="ECO:0007669"/>
    <property type="project" value="UniProtKB-SubCell"/>
</dbReference>
<dbReference type="Proteomes" id="UP000310066">
    <property type="component" value="Unassembled WGS sequence"/>
</dbReference>
<protein>
    <recommendedName>
        <fullName evidence="9">Wax synthase domain-containing protein</fullName>
    </recommendedName>
</protein>
<sequence>MFYSIGILAPLAALSIGVSYACVLYLLTYKRSLQAPYTNDSRDLEELKVLQRVVQALTVVSAVAMLSLPYYPTITATDPFMQSALRVLCFFYACKLLDLGLTKVEKPPTRLTRKERPDDDSERQPAPMQTFRDWTVYSWLLLTEMRYRSFDIAVKQKGRPQNIPEVTLDRKQHLLWTAGPPILLPALVFLLPSHATKCALLLLVIQSGLEGIHTVLHRQCPEPVFFRPFSAASLSDFWSTNWHAGATSFLQSLAYKPTLSITGSRPAAVLAAFSLTGIWHGWAVAPVSKRPWVLGLQVTALFVGFGVGCLVERWIWGKKQGGSVQRVCVWAYSLIGAGICERTLECSCRYDWLRQDCK</sequence>
<reference evidence="10 11" key="1">
    <citation type="submission" date="2017-03" db="EMBL/GenBank/DDBJ databases">
        <title>Genomes of endolithic fungi from Antarctica.</title>
        <authorList>
            <person name="Coleine C."/>
            <person name="Masonjones S."/>
            <person name="Stajich J.E."/>
        </authorList>
    </citation>
    <scope>NUCLEOTIDE SEQUENCE [LARGE SCALE GENOMIC DNA]</scope>
    <source>
        <strain evidence="10 11">CCFEE 5311</strain>
    </source>
</reference>
<evidence type="ECO:0000256" key="3">
    <source>
        <dbReference type="ARBA" id="ARBA00007282"/>
    </source>
</evidence>
<comment type="pathway">
    <text evidence="2">Secondary metabolite biosynthesis.</text>
</comment>
<dbReference type="GO" id="GO:0008374">
    <property type="term" value="F:O-acyltransferase activity"/>
    <property type="evidence" value="ECO:0007669"/>
    <property type="project" value="InterPro"/>
</dbReference>
<dbReference type="PANTHER" id="PTHR31595">
    <property type="entry name" value="LONG-CHAIN-ALCOHOL O-FATTY-ACYLTRANSFERASE 3-RELATED"/>
    <property type="match status" value="1"/>
</dbReference>
<dbReference type="InterPro" id="IPR044851">
    <property type="entry name" value="Wax_synthase"/>
</dbReference>
<evidence type="ECO:0000259" key="9">
    <source>
        <dbReference type="Pfam" id="PF13813"/>
    </source>
</evidence>
<feature type="transmembrane region" description="Helical" evidence="8">
    <location>
        <begin position="6"/>
        <end position="28"/>
    </location>
</feature>
<dbReference type="EMBL" id="NAJP01000054">
    <property type="protein sequence ID" value="TKA37136.1"/>
    <property type="molecule type" value="Genomic_DNA"/>
</dbReference>
<evidence type="ECO:0000256" key="6">
    <source>
        <dbReference type="ARBA" id="ARBA00022989"/>
    </source>
</evidence>
<feature type="transmembrane region" description="Helical" evidence="8">
    <location>
        <begin position="291"/>
        <end position="311"/>
    </location>
</feature>
<comment type="similarity">
    <text evidence="3">Belongs to the wax synthase family.</text>
</comment>
<evidence type="ECO:0000313" key="11">
    <source>
        <dbReference type="Proteomes" id="UP000310066"/>
    </source>
</evidence>
<feature type="transmembrane region" description="Helical" evidence="8">
    <location>
        <begin position="267"/>
        <end position="285"/>
    </location>
</feature>
<evidence type="ECO:0000256" key="8">
    <source>
        <dbReference type="SAM" id="Phobius"/>
    </source>
</evidence>
<name>A0A4U0UQ19_9PEZI</name>
<keyword evidence="7 8" id="KW-0472">Membrane</keyword>
<keyword evidence="5 8" id="KW-0812">Transmembrane</keyword>
<dbReference type="InterPro" id="IPR032805">
    <property type="entry name" value="Wax_synthase_dom"/>
</dbReference>